<dbReference type="AlphaFoldDB" id="A0A7S2DYB3"/>
<protein>
    <recommendedName>
        <fullName evidence="2">PNPLA domain-containing protein</fullName>
    </recommendedName>
</protein>
<dbReference type="GO" id="GO:0005811">
    <property type="term" value="C:lipid droplet"/>
    <property type="evidence" value="ECO:0007669"/>
    <property type="project" value="TreeGrafter"/>
</dbReference>
<dbReference type="SUPFAM" id="SSF52151">
    <property type="entry name" value="FabD/lysophospholipase-like"/>
    <property type="match status" value="1"/>
</dbReference>
<dbReference type="InterPro" id="IPR016035">
    <property type="entry name" value="Acyl_Trfase/lysoPLipase"/>
</dbReference>
<dbReference type="GO" id="GO:0055088">
    <property type="term" value="P:lipid homeostasis"/>
    <property type="evidence" value="ECO:0007669"/>
    <property type="project" value="TreeGrafter"/>
</dbReference>
<evidence type="ECO:0000259" key="2">
    <source>
        <dbReference type="Pfam" id="PF01734"/>
    </source>
</evidence>
<keyword evidence="1" id="KW-0443">Lipid metabolism</keyword>
<dbReference type="PANTHER" id="PTHR12406:SF7">
    <property type="entry name" value="PATATIN-LIKE PHOSPHOLIPASE DOMAIN-CONTAINING PROTEIN 4"/>
    <property type="match status" value="1"/>
</dbReference>
<accession>A0A7S2DYB3</accession>
<dbReference type="PANTHER" id="PTHR12406">
    <property type="entry name" value="CALCIUM-INDEPENDENT PHOSPHOLIPASE A2 IPLA2 -RELATED"/>
    <property type="match status" value="1"/>
</dbReference>
<sequence length="185" mass="20364">MIVGFSLSPGGLLLPYHIGALASLTYHGHITPSTPLAGSSAGAIAVTSHATGVPPFKALDASIRVSERCNPLFVARGQLLPSLHSEMDYLLDHDAHETLNEREGIVGLAHRELFPENKPILKTYFETRDCLMDAVCDSSMFPYFTTNQPFRTVKRGGIYCLELLWMGVLQCHLSVLVVLIFHMQL</sequence>
<dbReference type="GO" id="GO:0005737">
    <property type="term" value="C:cytoplasm"/>
    <property type="evidence" value="ECO:0007669"/>
    <property type="project" value="TreeGrafter"/>
</dbReference>
<proteinExistence type="predicted"/>
<gene>
    <name evidence="3" type="ORF">HTAM1171_LOCUS336</name>
</gene>
<evidence type="ECO:0000313" key="3">
    <source>
        <dbReference type="EMBL" id="CAD9466372.1"/>
    </source>
</evidence>
<dbReference type="InterPro" id="IPR002641">
    <property type="entry name" value="PNPLA_dom"/>
</dbReference>
<dbReference type="GO" id="GO:0004806">
    <property type="term" value="F:triacylglycerol lipase activity"/>
    <property type="evidence" value="ECO:0007669"/>
    <property type="project" value="TreeGrafter"/>
</dbReference>
<organism evidence="3">
    <name type="scientific">Helicotheca tamesis</name>
    <dbReference type="NCBI Taxonomy" id="374047"/>
    <lineage>
        <taxon>Eukaryota</taxon>
        <taxon>Sar</taxon>
        <taxon>Stramenopiles</taxon>
        <taxon>Ochrophyta</taxon>
        <taxon>Bacillariophyta</taxon>
        <taxon>Mediophyceae</taxon>
        <taxon>Lithodesmiophycidae</taxon>
        <taxon>Lithodesmiales</taxon>
        <taxon>Lithodesmiaceae</taxon>
        <taxon>Helicotheca</taxon>
    </lineage>
</organism>
<dbReference type="GO" id="GO:0019433">
    <property type="term" value="P:triglyceride catabolic process"/>
    <property type="evidence" value="ECO:0007669"/>
    <property type="project" value="TreeGrafter"/>
</dbReference>
<evidence type="ECO:0000256" key="1">
    <source>
        <dbReference type="ARBA" id="ARBA00023098"/>
    </source>
</evidence>
<dbReference type="EMBL" id="HBGV01000500">
    <property type="protein sequence ID" value="CAD9466372.1"/>
    <property type="molecule type" value="Transcribed_RNA"/>
</dbReference>
<dbReference type="GO" id="GO:0016020">
    <property type="term" value="C:membrane"/>
    <property type="evidence" value="ECO:0007669"/>
    <property type="project" value="TreeGrafter"/>
</dbReference>
<dbReference type="InterPro" id="IPR033562">
    <property type="entry name" value="PLPL"/>
</dbReference>
<reference evidence="3" key="1">
    <citation type="submission" date="2021-01" db="EMBL/GenBank/DDBJ databases">
        <authorList>
            <person name="Corre E."/>
            <person name="Pelletier E."/>
            <person name="Niang G."/>
            <person name="Scheremetjew M."/>
            <person name="Finn R."/>
            <person name="Kale V."/>
            <person name="Holt S."/>
            <person name="Cochrane G."/>
            <person name="Meng A."/>
            <person name="Brown T."/>
            <person name="Cohen L."/>
        </authorList>
    </citation>
    <scope>NUCLEOTIDE SEQUENCE</scope>
    <source>
        <strain evidence="3">CCMP826</strain>
    </source>
</reference>
<feature type="domain" description="PNPLA" evidence="2">
    <location>
        <begin position="6"/>
        <end position="148"/>
    </location>
</feature>
<name>A0A7S2DYB3_9STRA</name>
<dbReference type="Pfam" id="PF01734">
    <property type="entry name" value="Patatin"/>
    <property type="match status" value="1"/>
</dbReference>